<reference evidence="8 9" key="1">
    <citation type="submission" date="2019-06" db="EMBL/GenBank/DDBJ databases">
        <title>Saccharibacillus brassicae sp. nov., an endophytic bacterium isolated from Chinese cabbage seeds (Brassica pekinensis).</title>
        <authorList>
            <person name="Jiang L."/>
            <person name="Lee J."/>
            <person name="Kim S.W."/>
        </authorList>
    </citation>
    <scope>NUCLEOTIDE SEQUENCE [LARGE SCALE GENOMIC DNA]</scope>
    <source>
        <strain evidence="9">KCTC 43072 / ATSA2</strain>
    </source>
</reference>
<gene>
    <name evidence="8" type="ORF">FFV09_15625</name>
</gene>
<feature type="domain" description="HAMP" evidence="6">
    <location>
        <begin position="215"/>
        <end position="268"/>
    </location>
</feature>
<dbReference type="CDD" id="cd01949">
    <property type="entry name" value="GGDEF"/>
    <property type="match status" value="1"/>
</dbReference>
<dbReference type="InterPro" id="IPR029016">
    <property type="entry name" value="GAF-like_dom_sf"/>
</dbReference>
<dbReference type="CDD" id="cd06225">
    <property type="entry name" value="HAMP"/>
    <property type="match status" value="1"/>
</dbReference>
<dbReference type="InterPro" id="IPR007891">
    <property type="entry name" value="CHASE3"/>
</dbReference>
<proteinExistence type="predicted"/>
<evidence type="ECO:0000259" key="6">
    <source>
        <dbReference type="PROSITE" id="PS50885"/>
    </source>
</evidence>
<evidence type="ECO:0000256" key="1">
    <source>
        <dbReference type="ARBA" id="ARBA00004236"/>
    </source>
</evidence>
<dbReference type="SMART" id="SM00304">
    <property type="entry name" value="HAMP"/>
    <property type="match status" value="1"/>
</dbReference>
<dbReference type="EMBL" id="CP041217">
    <property type="protein sequence ID" value="QDH23801.1"/>
    <property type="molecule type" value="Genomic_DNA"/>
</dbReference>
<dbReference type="Pfam" id="PF00672">
    <property type="entry name" value="HAMP"/>
    <property type="match status" value="1"/>
</dbReference>
<comment type="subcellular location">
    <subcellularLocation>
        <location evidence="1">Cell membrane</location>
    </subcellularLocation>
</comment>
<dbReference type="PROSITE" id="PS50887">
    <property type="entry name" value="GGDEF"/>
    <property type="match status" value="1"/>
</dbReference>
<dbReference type="InterPro" id="IPR043128">
    <property type="entry name" value="Rev_trsase/Diguanyl_cyclase"/>
</dbReference>
<dbReference type="InterPro" id="IPR000160">
    <property type="entry name" value="GGDEF_dom"/>
</dbReference>
<dbReference type="InterPro" id="IPR050469">
    <property type="entry name" value="Diguanylate_Cyclase"/>
</dbReference>
<dbReference type="GO" id="GO:0052621">
    <property type="term" value="F:diguanylate cyclase activity"/>
    <property type="evidence" value="ECO:0007669"/>
    <property type="project" value="TreeGrafter"/>
</dbReference>
<evidence type="ECO:0000256" key="5">
    <source>
        <dbReference type="SAM" id="Phobius"/>
    </source>
</evidence>
<feature type="coiled-coil region" evidence="4">
    <location>
        <begin position="253"/>
        <end position="280"/>
    </location>
</feature>
<dbReference type="Gene3D" id="3.30.70.270">
    <property type="match status" value="1"/>
</dbReference>
<keyword evidence="4" id="KW-0175">Coiled coil</keyword>
<evidence type="ECO:0000313" key="9">
    <source>
        <dbReference type="Proteomes" id="UP000316968"/>
    </source>
</evidence>
<protein>
    <submittedName>
        <fullName evidence="8">Diguanylate cyclase</fullName>
    </submittedName>
</protein>
<dbReference type="PROSITE" id="PS50885">
    <property type="entry name" value="HAMP"/>
    <property type="match status" value="1"/>
</dbReference>
<dbReference type="InterPro" id="IPR029787">
    <property type="entry name" value="Nucleotide_cyclase"/>
</dbReference>
<dbReference type="SUPFAM" id="SSF158472">
    <property type="entry name" value="HAMP domain-like"/>
    <property type="match status" value="1"/>
</dbReference>
<dbReference type="Pfam" id="PF00990">
    <property type="entry name" value="GGDEF"/>
    <property type="match status" value="1"/>
</dbReference>
<keyword evidence="3 5" id="KW-0472">Membrane</keyword>
<dbReference type="SMART" id="SM00267">
    <property type="entry name" value="GGDEF"/>
    <property type="match status" value="1"/>
</dbReference>
<sequence>MIKDLLQGKKFVGSGLLKASIVFMIGFVLIVALGFTYLVRSLFSNYEGVRQTADLRTQLLRLENAMVDQETGQRGYLLTGRMEFLEPFDRGSLNYRSASDALLLEVREMKGRTELTKAVRQLTDTGLGWKKEFGDAQIRTVMAGESVSERELLAAKQKLDQFRTQQRSLLEQVELLRGERRTEMLNRLYLLFGAIALIFIVFQMLMLNYLQKGLMRITRPIMQLDRVVASYEDGNIRERLPDYVEDNEIGRLVRNFRRMHDEMEKEKQTLENTYRMINMLHQSRSPEEAYRSILKSLGSLIVCERMSVITQNADRSFSVKAVCAEGTVSLDERMLSGEEKDIQELLNGGFSMVHEDWSQYRAEGEITDGLYALGIRSSMHILLRKEARVIGVLNLMSARTGFFTLQKKERLEKLSPMIVTALENASETVRIKNMAMRDGLTELWNRRYFEQALDGIAAQRESGSASLPLSLILLDIDYFKTFNDTWGHPEGDLVLKHVGRLLMDEVRAGDIPVRFGGEEFAVLLPDTSPEAARAAAERFRVRLESESPSRKYRITASFGVASVEGRPDGAALIEAADRALYRAKEQGRNRVCVFAEERGTEKG</sequence>
<dbReference type="Pfam" id="PF05227">
    <property type="entry name" value="CHASE3"/>
    <property type="match status" value="1"/>
</dbReference>
<keyword evidence="9" id="KW-1185">Reference proteome</keyword>
<feature type="domain" description="GGDEF" evidence="7">
    <location>
        <begin position="467"/>
        <end position="596"/>
    </location>
</feature>
<feature type="transmembrane region" description="Helical" evidence="5">
    <location>
        <begin position="20"/>
        <end position="39"/>
    </location>
</feature>
<dbReference type="SUPFAM" id="SSF55073">
    <property type="entry name" value="Nucleotide cyclase"/>
    <property type="match status" value="1"/>
</dbReference>
<dbReference type="PANTHER" id="PTHR45138">
    <property type="entry name" value="REGULATORY COMPONENTS OF SENSORY TRANSDUCTION SYSTEM"/>
    <property type="match status" value="1"/>
</dbReference>
<feature type="transmembrane region" description="Helical" evidence="5">
    <location>
        <begin position="188"/>
        <end position="210"/>
    </location>
</feature>
<evidence type="ECO:0000313" key="8">
    <source>
        <dbReference type="EMBL" id="QDH23801.1"/>
    </source>
</evidence>
<accession>A0A4Y6V587</accession>
<dbReference type="FunFam" id="3.30.70.270:FF:000001">
    <property type="entry name" value="Diguanylate cyclase domain protein"/>
    <property type="match status" value="1"/>
</dbReference>
<dbReference type="SUPFAM" id="SSF55781">
    <property type="entry name" value="GAF domain-like"/>
    <property type="match status" value="1"/>
</dbReference>
<dbReference type="KEGG" id="saca:FFV09_15625"/>
<keyword evidence="5" id="KW-1133">Transmembrane helix</keyword>
<evidence type="ECO:0000256" key="2">
    <source>
        <dbReference type="ARBA" id="ARBA00022475"/>
    </source>
</evidence>
<dbReference type="Proteomes" id="UP000316968">
    <property type="component" value="Chromosome"/>
</dbReference>
<dbReference type="AlphaFoldDB" id="A0A4Y6V587"/>
<evidence type="ECO:0000259" key="7">
    <source>
        <dbReference type="PROSITE" id="PS50887"/>
    </source>
</evidence>
<dbReference type="PANTHER" id="PTHR45138:SF9">
    <property type="entry name" value="DIGUANYLATE CYCLASE DGCM-RELATED"/>
    <property type="match status" value="1"/>
</dbReference>
<dbReference type="OrthoDB" id="9759607at2"/>
<dbReference type="NCBIfam" id="TIGR00254">
    <property type="entry name" value="GGDEF"/>
    <property type="match status" value="1"/>
</dbReference>
<organism evidence="8 9">
    <name type="scientific">Saccharibacillus brassicae</name>
    <dbReference type="NCBI Taxonomy" id="2583377"/>
    <lineage>
        <taxon>Bacteria</taxon>
        <taxon>Bacillati</taxon>
        <taxon>Bacillota</taxon>
        <taxon>Bacilli</taxon>
        <taxon>Bacillales</taxon>
        <taxon>Paenibacillaceae</taxon>
        <taxon>Saccharibacillus</taxon>
    </lineage>
</organism>
<dbReference type="Gene3D" id="6.10.340.10">
    <property type="match status" value="1"/>
</dbReference>
<dbReference type="GO" id="GO:0005886">
    <property type="term" value="C:plasma membrane"/>
    <property type="evidence" value="ECO:0007669"/>
    <property type="project" value="UniProtKB-SubCell"/>
</dbReference>
<keyword evidence="2" id="KW-1003">Cell membrane</keyword>
<dbReference type="InterPro" id="IPR003660">
    <property type="entry name" value="HAMP_dom"/>
</dbReference>
<evidence type="ECO:0000256" key="3">
    <source>
        <dbReference type="ARBA" id="ARBA00023136"/>
    </source>
</evidence>
<dbReference type="GO" id="GO:0007165">
    <property type="term" value="P:signal transduction"/>
    <property type="evidence" value="ECO:0007669"/>
    <property type="project" value="InterPro"/>
</dbReference>
<evidence type="ECO:0000256" key="4">
    <source>
        <dbReference type="SAM" id="Coils"/>
    </source>
</evidence>
<keyword evidence="5" id="KW-0812">Transmembrane</keyword>
<name>A0A4Y6V587_SACBS</name>
<dbReference type="Gene3D" id="3.30.450.40">
    <property type="match status" value="1"/>
</dbReference>